<organism evidence="2">
    <name type="scientific">Phytophthora nicotianae</name>
    <name type="common">Potato buckeye rot agent</name>
    <name type="synonym">Phytophthora parasitica</name>
    <dbReference type="NCBI Taxonomy" id="4792"/>
    <lineage>
        <taxon>Eukaryota</taxon>
        <taxon>Sar</taxon>
        <taxon>Stramenopiles</taxon>
        <taxon>Oomycota</taxon>
        <taxon>Peronosporomycetes</taxon>
        <taxon>Peronosporales</taxon>
        <taxon>Peronosporaceae</taxon>
        <taxon>Phytophthora</taxon>
    </lineage>
</organism>
<proteinExistence type="predicted"/>
<dbReference type="Proteomes" id="UP000053864">
    <property type="component" value="Unassembled WGS sequence"/>
</dbReference>
<dbReference type="EMBL" id="KI689690">
    <property type="protein sequence ID" value="ETK71986.1"/>
    <property type="molecule type" value="Genomic_DNA"/>
</dbReference>
<accession>W2HTU9</accession>
<reference evidence="1" key="1">
    <citation type="submission" date="2013-11" db="EMBL/GenBank/DDBJ databases">
        <title>The Genome Sequence of Phytophthora parasitica CJ02B3.</title>
        <authorList>
            <consortium name="The Broad Institute Genomics Platform"/>
            <person name="Russ C."/>
            <person name="Tyler B."/>
            <person name="Panabieres F."/>
            <person name="Shan W."/>
            <person name="Tripathy S."/>
            <person name="Grunwald N."/>
            <person name="Machado M."/>
            <person name="Johnson C.S."/>
            <person name="Arredondo F."/>
            <person name="Hong C."/>
            <person name="Coffey M."/>
            <person name="Young S.K."/>
            <person name="Zeng Q."/>
            <person name="Gargeya S."/>
            <person name="Fitzgerald M."/>
            <person name="Abouelleil A."/>
            <person name="Alvarado L."/>
            <person name="Chapman S.B."/>
            <person name="Gainer-Dewar J."/>
            <person name="Goldberg J."/>
            <person name="Griggs A."/>
            <person name="Gujja S."/>
            <person name="Hansen M."/>
            <person name="Howarth C."/>
            <person name="Imamovic A."/>
            <person name="Ireland A."/>
            <person name="Larimer J."/>
            <person name="McCowan C."/>
            <person name="Murphy C."/>
            <person name="Pearson M."/>
            <person name="Poon T.W."/>
            <person name="Priest M."/>
            <person name="Roberts A."/>
            <person name="Saif S."/>
            <person name="Shea T."/>
            <person name="Sykes S."/>
            <person name="Wortman J."/>
            <person name="Nusbaum C."/>
            <person name="Birren B."/>
        </authorList>
    </citation>
    <scope>NUCLEOTIDE SEQUENCE [LARGE SCALE GENOMIC DNA]</scope>
    <source>
        <strain evidence="1">CJ02B3</strain>
    </source>
</reference>
<reference evidence="2" key="2">
    <citation type="submission" date="2013-11" db="EMBL/GenBank/DDBJ databases">
        <title>The Genome Sequence of Phytophthora parasitica CJ05E6.</title>
        <authorList>
            <consortium name="The Broad Institute Genomics Platform"/>
            <person name="Russ C."/>
            <person name="Tyler B."/>
            <person name="Panabieres F."/>
            <person name="Shan W."/>
            <person name="Tripathy S."/>
            <person name="Grunwald N."/>
            <person name="Machado M."/>
            <person name="Johnson C.S."/>
            <person name="Arredondo F."/>
            <person name="Hong C."/>
            <person name="Coffey M."/>
            <person name="Young S.K."/>
            <person name="Zeng Q."/>
            <person name="Gargeya S."/>
            <person name="Fitzgerald M."/>
            <person name="Abouelleil A."/>
            <person name="Alvarado L."/>
            <person name="Chapman S.B."/>
            <person name="Gainer-Dewar J."/>
            <person name="Goldberg J."/>
            <person name="Griggs A."/>
            <person name="Gujja S."/>
            <person name="Hansen M."/>
            <person name="Howarth C."/>
            <person name="Imamovic A."/>
            <person name="Ireland A."/>
            <person name="Larimer J."/>
            <person name="McCowan C."/>
            <person name="Murphy C."/>
            <person name="Pearson M."/>
            <person name="Poon T.W."/>
            <person name="Priest M."/>
            <person name="Roberts A."/>
            <person name="Saif S."/>
            <person name="Shea T."/>
            <person name="Sykes S."/>
            <person name="Wortman J."/>
            <person name="Nusbaum C."/>
            <person name="Birren B."/>
        </authorList>
    </citation>
    <scope>NUCLEOTIDE SEQUENCE [LARGE SCALE GENOMIC DNA]</scope>
    <source>
        <strain evidence="2">CJ05E6</strain>
    </source>
</reference>
<evidence type="ECO:0000313" key="1">
    <source>
        <dbReference type="EMBL" id="ETK71986.1"/>
    </source>
</evidence>
<dbReference type="AlphaFoldDB" id="W2HTU9"/>
<dbReference type="EMBL" id="KI676506">
    <property type="protein sequence ID" value="ETL25414.1"/>
    <property type="molecule type" value="Genomic_DNA"/>
</dbReference>
<dbReference type="Proteomes" id="UP000053236">
    <property type="component" value="Unassembled WGS sequence"/>
</dbReference>
<evidence type="ECO:0000313" key="2">
    <source>
        <dbReference type="EMBL" id="ETL25414.1"/>
    </source>
</evidence>
<gene>
    <name evidence="1" type="ORF">L915_20849</name>
    <name evidence="2" type="ORF">L916_20731</name>
</gene>
<protein>
    <submittedName>
        <fullName evidence="2">Uncharacterized protein</fullName>
    </submittedName>
</protein>
<name>W2HTU9_PHYNI</name>
<sequence>MLNGINRMITINSKSVIRVTIIRTANWFMKGQMRDIIQTDKPMLASRANDL</sequence>